<keyword evidence="3" id="KW-1185">Reference proteome</keyword>
<protein>
    <submittedName>
        <fullName evidence="2">Uncharacterized protein</fullName>
    </submittedName>
</protein>
<evidence type="ECO:0000313" key="3">
    <source>
        <dbReference type="Proteomes" id="UP000054270"/>
    </source>
</evidence>
<dbReference type="AlphaFoldDB" id="A0A0D2N3C5"/>
<feature type="region of interest" description="Disordered" evidence="1">
    <location>
        <begin position="66"/>
        <end position="91"/>
    </location>
</feature>
<name>A0A0D2N3C5_HYPSF</name>
<feature type="region of interest" description="Disordered" evidence="1">
    <location>
        <begin position="1"/>
        <end position="39"/>
    </location>
</feature>
<sequence>MSSQAPSKAPAGSAAQTHQSTVGCGTNSPPLEASCSGRPMGLADIDGTIDAGFVPDREQRKEYFNHAEKARAPQGERYVGQSMADEMDKRT</sequence>
<accession>A0A0D2N3C5</accession>
<organism evidence="2 3">
    <name type="scientific">Hypholoma sublateritium (strain FD-334 SS-4)</name>
    <dbReference type="NCBI Taxonomy" id="945553"/>
    <lineage>
        <taxon>Eukaryota</taxon>
        <taxon>Fungi</taxon>
        <taxon>Dikarya</taxon>
        <taxon>Basidiomycota</taxon>
        <taxon>Agaricomycotina</taxon>
        <taxon>Agaricomycetes</taxon>
        <taxon>Agaricomycetidae</taxon>
        <taxon>Agaricales</taxon>
        <taxon>Agaricineae</taxon>
        <taxon>Strophariaceae</taxon>
        <taxon>Hypholoma</taxon>
    </lineage>
</organism>
<gene>
    <name evidence="2" type="ORF">HYPSUDRAFT_209283</name>
</gene>
<evidence type="ECO:0000313" key="2">
    <source>
        <dbReference type="EMBL" id="KJA13734.1"/>
    </source>
</evidence>
<reference evidence="3" key="1">
    <citation type="submission" date="2014-04" db="EMBL/GenBank/DDBJ databases">
        <title>Evolutionary Origins and Diversification of the Mycorrhizal Mutualists.</title>
        <authorList>
            <consortium name="DOE Joint Genome Institute"/>
            <consortium name="Mycorrhizal Genomics Consortium"/>
            <person name="Kohler A."/>
            <person name="Kuo A."/>
            <person name="Nagy L.G."/>
            <person name="Floudas D."/>
            <person name="Copeland A."/>
            <person name="Barry K.W."/>
            <person name="Cichocki N."/>
            <person name="Veneault-Fourrey C."/>
            <person name="LaButti K."/>
            <person name="Lindquist E.A."/>
            <person name="Lipzen A."/>
            <person name="Lundell T."/>
            <person name="Morin E."/>
            <person name="Murat C."/>
            <person name="Riley R."/>
            <person name="Ohm R."/>
            <person name="Sun H."/>
            <person name="Tunlid A."/>
            <person name="Henrissat B."/>
            <person name="Grigoriev I.V."/>
            <person name="Hibbett D.S."/>
            <person name="Martin F."/>
        </authorList>
    </citation>
    <scope>NUCLEOTIDE SEQUENCE [LARGE SCALE GENOMIC DNA]</scope>
    <source>
        <strain evidence="3">FD-334 SS-4</strain>
    </source>
</reference>
<feature type="compositionally biased region" description="Polar residues" evidence="1">
    <location>
        <begin position="14"/>
        <end position="29"/>
    </location>
</feature>
<dbReference type="Proteomes" id="UP000054270">
    <property type="component" value="Unassembled WGS sequence"/>
</dbReference>
<dbReference type="OrthoDB" id="3143642at2759"/>
<dbReference type="EMBL" id="KN817718">
    <property type="protein sequence ID" value="KJA13734.1"/>
    <property type="molecule type" value="Genomic_DNA"/>
</dbReference>
<proteinExistence type="predicted"/>
<evidence type="ECO:0000256" key="1">
    <source>
        <dbReference type="SAM" id="MobiDB-lite"/>
    </source>
</evidence>